<dbReference type="InterPro" id="IPR012341">
    <property type="entry name" value="6hp_glycosidase-like_sf"/>
</dbReference>
<evidence type="ECO:0000256" key="2">
    <source>
        <dbReference type="ARBA" id="ARBA00023235"/>
    </source>
</evidence>
<sequence length="391" mass="42462">MNSTASLAPTGLTPDDWALWFRDNFVPEWLARVEHPAGGVFDQLDADGRPDPAAPQSLLALARSLFTLSHLALLSGDPALIAAAGRLAKVLPRYRKASGLYRVALGEGPGHDVVRSYDQSFVLLALATWNRLSPGQEAEMEACWAAVTGLLTDPVTGLLRNDDSAAPAPEPAQNPHMHLYEACLQAAEMTGDPLWLTRAADLRAHALTHFLDARTGSIAEFLSPDLSPLPGPMGARREPGHQFEWAWLLRREIELGGDPSITPVAARLLEFGNRHGFATSGPMQGAAYDAVDPEGRVLEESFLLWPQTEAIKAMAQSHLAGTPGEGDRARALLSLMFQRWFAGRPAHVNRLDANGACLWPEALTRLFYHLALALTEGARAGLWPGFDRNKE</sequence>
<dbReference type="SUPFAM" id="SSF48208">
    <property type="entry name" value="Six-hairpin glycosidases"/>
    <property type="match status" value="1"/>
</dbReference>
<gene>
    <name evidence="3" type="ORF">IQ24_03455</name>
</gene>
<dbReference type="GO" id="GO:0005975">
    <property type="term" value="P:carbohydrate metabolic process"/>
    <property type="evidence" value="ECO:0007669"/>
    <property type="project" value="InterPro"/>
</dbReference>
<dbReference type="RefSeq" id="WP_145399526.1">
    <property type="nucleotide sequence ID" value="NZ_VLKU01000013.1"/>
</dbReference>
<evidence type="ECO:0000313" key="4">
    <source>
        <dbReference type="Proteomes" id="UP000316225"/>
    </source>
</evidence>
<dbReference type="InterPro" id="IPR010819">
    <property type="entry name" value="AGE/CE"/>
</dbReference>
<dbReference type="Pfam" id="PF07221">
    <property type="entry name" value="GlcNAc_2-epim"/>
    <property type="match status" value="1"/>
</dbReference>
<reference evidence="3 4" key="1">
    <citation type="journal article" date="2015" name="Stand. Genomic Sci.">
        <title>Genomic Encyclopedia of Bacterial and Archaeal Type Strains, Phase III: the genomes of soil and plant-associated and newly described type strains.</title>
        <authorList>
            <person name="Whitman W.B."/>
            <person name="Woyke T."/>
            <person name="Klenk H.P."/>
            <person name="Zhou Y."/>
            <person name="Lilburn T.G."/>
            <person name="Beck B.J."/>
            <person name="De Vos P."/>
            <person name="Vandamme P."/>
            <person name="Eisen J.A."/>
            <person name="Garrity G."/>
            <person name="Hugenholtz P."/>
            <person name="Kyrpides N.C."/>
        </authorList>
    </citation>
    <scope>NUCLEOTIDE SEQUENCE [LARGE SCALE GENOMIC DNA]</scope>
    <source>
        <strain evidence="3 4">CGMCC 1.5364</strain>
    </source>
</reference>
<comment type="caution">
    <text evidence="3">The sequence shown here is derived from an EMBL/GenBank/DDBJ whole genome shotgun (WGS) entry which is preliminary data.</text>
</comment>
<dbReference type="Gene3D" id="1.50.10.10">
    <property type="match status" value="1"/>
</dbReference>
<accession>A0A562NCJ9</accession>
<dbReference type="PANTHER" id="PTHR15108">
    <property type="entry name" value="N-ACYLGLUCOSAMINE-2-EPIMERASE"/>
    <property type="match status" value="1"/>
</dbReference>
<evidence type="ECO:0000256" key="1">
    <source>
        <dbReference type="ARBA" id="ARBA00008558"/>
    </source>
</evidence>
<keyword evidence="2 3" id="KW-0413">Isomerase</keyword>
<dbReference type="InterPro" id="IPR008928">
    <property type="entry name" value="6-hairpin_glycosidase_sf"/>
</dbReference>
<name>A0A562NCJ9_9RHOB</name>
<proteinExistence type="inferred from homology"/>
<keyword evidence="4" id="KW-1185">Reference proteome</keyword>
<dbReference type="Proteomes" id="UP000316225">
    <property type="component" value="Unassembled WGS sequence"/>
</dbReference>
<dbReference type="AlphaFoldDB" id="A0A562NCJ9"/>
<comment type="similarity">
    <text evidence="1">Belongs to the N-acylglucosamine 2-epimerase family.</text>
</comment>
<dbReference type="OrthoDB" id="9806359at2"/>
<dbReference type="EMBL" id="VLKU01000013">
    <property type="protein sequence ID" value="TWI29641.1"/>
    <property type="molecule type" value="Genomic_DNA"/>
</dbReference>
<protein>
    <submittedName>
        <fullName evidence="3">Mannose-6-phosphate isomerase</fullName>
    </submittedName>
</protein>
<dbReference type="GO" id="GO:0016853">
    <property type="term" value="F:isomerase activity"/>
    <property type="evidence" value="ECO:0007669"/>
    <property type="project" value="UniProtKB-KW"/>
</dbReference>
<organism evidence="3 4">
    <name type="scientific">Paracoccus sulfuroxidans</name>
    <dbReference type="NCBI Taxonomy" id="384678"/>
    <lineage>
        <taxon>Bacteria</taxon>
        <taxon>Pseudomonadati</taxon>
        <taxon>Pseudomonadota</taxon>
        <taxon>Alphaproteobacteria</taxon>
        <taxon>Rhodobacterales</taxon>
        <taxon>Paracoccaceae</taxon>
        <taxon>Paracoccus</taxon>
    </lineage>
</organism>
<evidence type="ECO:0000313" key="3">
    <source>
        <dbReference type="EMBL" id="TWI29641.1"/>
    </source>
</evidence>